<proteinExistence type="inferred from homology"/>
<evidence type="ECO:0000259" key="7">
    <source>
        <dbReference type="Pfam" id="PF18559"/>
    </source>
</evidence>
<sequence length="627" mass="65372">MGYGLGIDLGTTFTAAAVCGDSGTQVVALGRGVVTSSVVFVRPDGRLLTGDAADAAAASDPTRVSRGHKRRLGDPTPIVIGGAAFSPQALLAAQLKDVIAKVTKLQGGPPEQVVLTCPAVWGPYRREQFDEVPRLAGLSNVRIVTEPEAAATHYSVERRLGDGELVAVYDLGGGTFDTTILRARSDGMEILGTPEGIERMGGMDFDESLMAHVDAALDGALSALDPADPESAATLAATRTNCVQAKETLSTEPEVTIRVPLAGDEREVTVSRIEFNEMIRPSVALTTEALHRTINSAGLRTEDLAGVLLAGGSSRIPLVPQAVSEAFGKPVRVSLHPKFTVALGAAAVAKSVAVSAAPVTDPRQGHPPLDGVAMPQGRRMPPAPGVSPVPTAPARRKLVNGPKWLLPATAAAVALLLVASGLLYFSGSGTGETPAVQDVAKSGSEVSDLDIYHRKDIDPFVSIIGSEENWGGTHVGSDGVAAHAAISVAAEDGLRVSWKGGQSAQFYLQSISSVTDVRPFMDNKGAIVVDLTLYSAPTARTTLAVHCRFPCSAEGNFTQVLQKLPIGKRSTVTVPVSCFKDKGLDPVHVNTPFLVATAGVLDFSVERIRWVAGAADKTDSVKCADLQ</sequence>
<evidence type="ECO:0000256" key="3">
    <source>
        <dbReference type="ARBA" id="ARBA00022840"/>
    </source>
</evidence>
<dbReference type="Pfam" id="PF18559">
    <property type="entry name" value="Exop_C"/>
    <property type="match status" value="1"/>
</dbReference>
<accession>A0ABP7C656</accession>
<dbReference type="PANTHER" id="PTHR19375">
    <property type="entry name" value="HEAT SHOCK PROTEIN 70KDA"/>
    <property type="match status" value="1"/>
</dbReference>
<dbReference type="Gene3D" id="3.90.640.10">
    <property type="entry name" value="Actin, Chain A, domain 4"/>
    <property type="match status" value="1"/>
</dbReference>
<gene>
    <name evidence="8" type="ORF">GCM10022267_75770</name>
</gene>
<evidence type="ECO:0000313" key="9">
    <source>
        <dbReference type="Proteomes" id="UP001500711"/>
    </source>
</evidence>
<evidence type="ECO:0000313" key="8">
    <source>
        <dbReference type="EMBL" id="GAA3677797.1"/>
    </source>
</evidence>
<keyword evidence="5" id="KW-0143">Chaperone</keyword>
<keyword evidence="9" id="KW-1185">Reference proteome</keyword>
<feature type="domain" description="ExoP galactose-binding-like" evidence="7">
    <location>
        <begin position="459"/>
        <end position="610"/>
    </location>
</feature>
<dbReference type="InterPro" id="IPR041443">
    <property type="entry name" value="Exop_C"/>
</dbReference>
<evidence type="ECO:0000256" key="2">
    <source>
        <dbReference type="ARBA" id="ARBA00022741"/>
    </source>
</evidence>
<dbReference type="PROSITE" id="PS00329">
    <property type="entry name" value="HSP70_2"/>
    <property type="match status" value="1"/>
</dbReference>
<dbReference type="EMBL" id="BAABBE010000032">
    <property type="protein sequence ID" value="GAA3677797.1"/>
    <property type="molecule type" value="Genomic_DNA"/>
</dbReference>
<dbReference type="Gene3D" id="3.30.420.40">
    <property type="match status" value="2"/>
</dbReference>
<dbReference type="PROSITE" id="PS01036">
    <property type="entry name" value="HSP70_3"/>
    <property type="match status" value="1"/>
</dbReference>
<dbReference type="SUPFAM" id="SSF53067">
    <property type="entry name" value="Actin-like ATPase domain"/>
    <property type="match status" value="2"/>
</dbReference>
<evidence type="ECO:0000256" key="4">
    <source>
        <dbReference type="ARBA" id="ARBA00023016"/>
    </source>
</evidence>
<dbReference type="Pfam" id="PF00012">
    <property type="entry name" value="HSP70"/>
    <property type="match status" value="1"/>
</dbReference>
<dbReference type="PRINTS" id="PR00301">
    <property type="entry name" value="HEATSHOCK70"/>
</dbReference>
<keyword evidence="4" id="KW-0346">Stress response</keyword>
<dbReference type="InterPro" id="IPR043129">
    <property type="entry name" value="ATPase_NBD"/>
</dbReference>
<evidence type="ECO:0000256" key="5">
    <source>
        <dbReference type="ARBA" id="ARBA00023186"/>
    </source>
</evidence>
<comment type="caution">
    <text evidence="8">The sequence shown here is derived from an EMBL/GenBank/DDBJ whole genome shotgun (WGS) entry which is preliminary data.</text>
</comment>
<organism evidence="8 9">
    <name type="scientific">Lentzea roselyniae</name>
    <dbReference type="NCBI Taxonomy" id="531940"/>
    <lineage>
        <taxon>Bacteria</taxon>
        <taxon>Bacillati</taxon>
        <taxon>Actinomycetota</taxon>
        <taxon>Actinomycetes</taxon>
        <taxon>Pseudonocardiales</taxon>
        <taxon>Pseudonocardiaceae</taxon>
        <taxon>Lentzea</taxon>
    </lineage>
</organism>
<name>A0ABP7C656_9PSEU</name>
<dbReference type="InterPro" id="IPR013126">
    <property type="entry name" value="Hsp_70_fam"/>
</dbReference>
<dbReference type="Proteomes" id="UP001500711">
    <property type="component" value="Unassembled WGS sequence"/>
</dbReference>
<evidence type="ECO:0000256" key="6">
    <source>
        <dbReference type="RuleBase" id="RU003322"/>
    </source>
</evidence>
<comment type="similarity">
    <text evidence="1 6">Belongs to the heat shock protein 70 family.</text>
</comment>
<dbReference type="InterPro" id="IPR018181">
    <property type="entry name" value="Heat_shock_70_CS"/>
</dbReference>
<protein>
    <recommendedName>
        <fullName evidence="7">ExoP galactose-binding-like domain-containing protein</fullName>
    </recommendedName>
</protein>
<reference evidence="9" key="1">
    <citation type="journal article" date="2019" name="Int. J. Syst. Evol. Microbiol.">
        <title>The Global Catalogue of Microorganisms (GCM) 10K type strain sequencing project: providing services to taxonomists for standard genome sequencing and annotation.</title>
        <authorList>
            <consortium name="The Broad Institute Genomics Platform"/>
            <consortium name="The Broad Institute Genome Sequencing Center for Infectious Disease"/>
            <person name="Wu L."/>
            <person name="Ma J."/>
        </authorList>
    </citation>
    <scope>NUCLEOTIDE SEQUENCE [LARGE SCALE GENOMIC DNA]</scope>
    <source>
        <strain evidence="9">JCM 17494</strain>
    </source>
</reference>
<evidence type="ECO:0000256" key="1">
    <source>
        <dbReference type="ARBA" id="ARBA00007381"/>
    </source>
</evidence>
<keyword evidence="3 6" id="KW-0067">ATP-binding</keyword>
<dbReference type="Gene3D" id="2.60.120.430">
    <property type="entry name" value="Galactose-binding lectin"/>
    <property type="match status" value="1"/>
</dbReference>
<keyword evidence="2 6" id="KW-0547">Nucleotide-binding</keyword>